<feature type="region of interest" description="Disordered" evidence="1">
    <location>
        <begin position="620"/>
        <end position="651"/>
    </location>
</feature>
<protein>
    <recommendedName>
        <fullName evidence="4">HEAT repeat protein</fullName>
    </recommendedName>
</protein>
<name>A0ABP5IFA9_9ACTN</name>
<organism evidence="2 3">
    <name type="scientific">Kitasatospora saccharophila</name>
    <dbReference type="NCBI Taxonomy" id="407973"/>
    <lineage>
        <taxon>Bacteria</taxon>
        <taxon>Bacillati</taxon>
        <taxon>Actinomycetota</taxon>
        <taxon>Actinomycetes</taxon>
        <taxon>Kitasatosporales</taxon>
        <taxon>Streptomycetaceae</taxon>
        <taxon>Kitasatospora</taxon>
    </lineage>
</organism>
<dbReference type="SUPFAM" id="SSF48371">
    <property type="entry name" value="ARM repeat"/>
    <property type="match status" value="1"/>
</dbReference>
<reference evidence="3" key="1">
    <citation type="journal article" date="2019" name="Int. J. Syst. Evol. Microbiol.">
        <title>The Global Catalogue of Microorganisms (GCM) 10K type strain sequencing project: providing services to taxonomists for standard genome sequencing and annotation.</title>
        <authorList>
            <consortium name="The Broad Institute Genomics Platform"/>
            <consortium name="The Broad Institute Genome Sequencing Center for Infectious Disease"/>
            <person name="Wu L."/>
            <person name="Ma J."/>
        </authorList>
    </citation>
    <scope>NUCLEOTIDE SEQUENCE [LARGE SCALE GENOMIC DNA]</scope>
    <source>
        <strain evidence="3">JCM 14559</strain>
    </source>
</reference>
<proteinExistence type="predicted"/>
<comment type="caution">
    <text evidence="2">The sequence shown here is derived from an EMBL/GenBank/DDBJ whole genome shotgun (WGS) entry which is preliminary data.</text>
</comment>
<evidence type="ECO:0008006" key="4">
    <source>
        <dbReference type="Google" id="ProtNLM"/>
    </source>
</evidence>
<keyword evidence="3" id="KW-1185">Reference proteome</keyword>
<evidence type="ECO:0000256" key="1">
    <source>
        <dbReference type="SAM" id="MobiDB-lite"/>
    </source>
</evidence>
<accession>A0ABP5IFA9</accession>
<dbReference type="InterPro" id="IPR016024">
    <property type="entry name" value="ARM-type_fold"/>
</dbReference>
<sequence length="1122" mass="118280">MSDTPAGRLLAAVEPLSHAERLRTVARTAHTLAASGELPSLLVELADGGRYERRLAALAALAGRHTPYLTARLTDPDAVVRRYAHRAIRRLPVPDEAVERAVADAPTAVRAELVTAVLRSGRSALAERLAAALSRSHGPRAAARLLPLCPAAFVAAELPAYAHVVDFAAALGDRHPQAVLDAFEAGPGDRDAWSRHAPALAAAARHLPLRVLDLLERRTGHPSLPKPVRDRLADLAAADPTRTARLLRATGHSRHDPVPHPAVARRLAAADPSALVGLVAHQPRYGQELLRAQPPARRSALHDTVYADPQRRGWEYAEALALLPAADRYPRARAEIHRLRRNQDGDLADWLAAPGPPPVPTPADLLSLVALLPPAEARPRLLAETRLPEPVERSYGWEELIGNAARSGDPVAVSELLTLLRRLRNEQDPVRWGPLSALAELASVLHDGHAADLHRLTEDALTARDCSEPTRAGLTGTAVAVLVHHPSGTALAAWATRTLERTGAPRLTLPRGRERAVLDALRPLLHDSAATPDAALLLTVADALGPRARRVLAEPLTRALRTGTDEARRRVLDHLAPLDPAIALDLLARDPSAARSAPVRAVLTAVRTDLLTLLPEDATEADTATADRWTPRQQQDAASRLAETAADRDRPVEQRAAALRAAAPLGDAGAALLRRWAADPDTVLAETALAALPHTTDPAAVLPDLLALAGTDLARVALYAADRPARHTPAAALAPALYTIALGTGSAKVTSRKQAVRLAARHLPAAAAAELLLAAHLAPDQHGDVRAAATAETADRIGDTRADEAAAATGARWALLADTVERGSTLQRLRAFAPEPHRLPPADRPRYAALVVRMLDLGDSIAEHAARGRLVGLAEYAPDAVAGLARAVLAPDDPDDPEQPSRWKSAARSLAAIALGTAPHPTAGCAPGSVLAGLLTTLTGAVQADEDRDGRGGEQGHGGGAARERLDELLEQLGNQWGAPNLLEVRRAAAAILLPAAALRAQAARLLLPTVAVTDPGLGDHLLAVAALLPDRPALAADLALTLGRSVGGSLPTDAPALAAARRLTDEGTLAAGLFAVALTGAGGVAHWPEPWHALLRELRRHPAPDVRDRAHTVRPPRPAQE</sequence>
<dbReference type="EMBL" id="BAAANS010000015">
    <property type="protein sequence ID" value="GAA2097340.1"/>
    <property type="molecule type" value="Genomic_DNA"/>
</dbReference>
<dbReference type="RefSeq" id="WP_344552288.1">
    <property type="nucleotide sequence ID" value="NZ_BAAANS010000015.1"/>
</dbReference>
<dbReference type="Proteomes" id="UP001500897">
    <property type="component" value="Unassembled WGS sequence"/>
</dbReference>
<evidence type="ECO:0000313" key="3">
    <source>
        <dbReference type="Proteomes" id="UP001500897"/>
    </source>
</evidence>
<gene>
    <name evidence="2" type="ORF">GCM10009759_27420</name>
</gene>
<evidence type="ECO:0000313" key="2">
    <source>
        <dbReference type="EMBL" id="GAA2097340.1"/>
    </source>
</evidence>